<evidence type="ECO:0000256" key="7">
    <source>
        <dbReference type="SAM" id="Coils"/>
    </source>
</evidence>
<reference evidence="11" key="1">
    <citation type="journal article" date="2021" name="Mol. Ecol. Resour.">
        <title>Apolygus lucorum genome provides insights into omnivorousness and mesophyll feeding.</title>
        <authorList>
            <person name="Liu Y."/>
            <person name="Liu H."/>
            <person name="Wang H."/>
            <person name="Huang T."/>
            <person name="Liu B."/>
            <person name="Yang B."/>
            <person name="Yin L."/>
            <person name="Li B."/>
            <person name="Zhang Y."/>
            <person name="Zhang S."/>
            <person name="Jiang F."/>
            <person name="Zhang X."/>
            <person name="Ren Y."/>
            <person name="Wang B."/>
            <person name="Wang S."/>
            <person name="Lu Y."/>
            <person name="Wu K."/>
            <person name="Fan W."/>
            <person name="Wang G."/>
        </authorList>
    </citation>
    <scope>NUCLEOTIDE SEQUENCE</scope>
    <source>
        <strain evidence="11">12Hb</strain>
    </source>
</reference>
<evidence type="ECO:0000256" key="6">
    <source>
        <dbReference type="PROSITE-ProRule" id="PRU01172"/>
    </source>
</evidence>
<keyword evidence="4" id="KW-1015">Disulfide bond</keyword>
<dbReference type="PANTHER" id="PTHR19277">
    <property type="entry name" value="PENTRAXIN"/>
    <property type="match status" value="1"/>
</dbReference>
<protein>
    <recommendedName>
        <fullName evidence="10">Pentraxin (PTX) domain-containing protein</fullName>
    </recommendedName>
</protein>
<dbReference type="GO" id="GO:0046872">
    <property type="term" value="F:metal ion binding"/>
    <property type="evidence" value="ECO:0007669"/>
    <property type="project" value="UniProtKB-KW"/>
</dbReference>
<comment type="caution">
    <text evidence="6">Lacks conserved residue(s) required for the propagation of feature annotation.</text>
</comment>
<evidence type="ECO:0000259" key="10">
    <source>
        <dbReference type="PROSITE" id="PS51828"/>
    </source>
</evidence>
<comment type="caution">
    <text evidence="11">The sequence shown here is derived from an EMBL/GenBank/DDBJ whole genome shotgun (WGS) entry which is preliminary data.</text>
</comment>
<evidence type="ECO:0000256" key="3">
    <source>
        <dbReference type="ARBA" id="ARBA00022837"/>
    </source>
</evidence>
<evidence type="ECO:0000256" key="5">
    <source>
        <dbReference type="ARBA" id="ARBA00023180"/>
    </source>
</evidence>
<gene>
    <name evidence="11" type="ORF">GE061_007695</name>
</gene>
<accession>A0A8S9WM31</accession>
<dbReference type="OrthoDB" id="8793160at2759"/>
<dbReference type="PROSITE" id="PS51828">
    <property type="entry name" value="PTX_2"/>
    <property type="match status" value="1"/>
</dbReference>
<feature type="chain" id="PRO_5035770912" description="Pentraxin (PTX) domain-containing protein" evidence="9">
    <location>
        <begin position="22"/>
        <end position="475"/>
    </location>
</feature>
<evidence type="ECO:0000256" key="2">
    <source>
        <dbReference type="ARBA" id="ARBA00022723"/>
    </source>
</evidence>
<dbReference type="InterPro" id="IPR001759">
    <property type="entry name" value="PTX_dom"/>
</dbReference>
<evidence type="ECO:0000313" key="12">
    <source>
        <dbReference type="Proteomes" id="UP000466442"/>
    </source>
</evidence>
<comment type="cofactor">
    <cofactor evidence="1">
        <name>Ca(2+)</name>
        <dbReference type="ChEBI" id="CHEBI:29108"/>
    </cofactor>
</comment>
<keyword evidence="12" id="KW-1185">Reference proteome</keyword>
<evidence type="ECO:0000313" key="11">
    <source>
        <dbReference type="EMBL" id="KAF6197952.1"/>
    </source>
</evidence>
<evidence type="ECO:0000256" key="8">
    <source>
        <dbReference type="SAM" id="MobiDB-lite"/>
    </source>
</evidence>
<keyword evidence="3" id="KW-0106">Calcium</keyword>
<keyword evidence="9" id="KW-0732">Signal</keyword>
<keyword evidence="7" id="KW-0175">Coiled coil</keyword>
<feature type="signal peptide" evidence="9">
    <location>
        <begin position="1"/>
        <end position="21"/>
    </location>
</feature>
<dbReference type="SUPFAM" id="SSF49899">
    <property type="entry name" value="Concanavalin A-like lectins/glucanases"/>
    <property type="match status" value="1"/>
</dbReference>
<proteinExistence type="predicted"/>
<dbReference type="EMBL" id="WIXP02000016">
    <property type="protein sequence ID" value="KAF6197952.1"/>
    <property type="molecule type" value="Genomic_DNA"/>
</dbReference>
<feature type="coiled-coil region" evidence="7">
    <location>
        <begin position="288"/>
        <end position="317"/>
    </location>
</feature>
<dbReference type="PRINTS" id="PR00895">
    <property type="entry name" value="PENTAXIN"/>
</dbReference>
<evidence type="ECO:0000256" key="1">
    <source>
        <dbReference type="ARBA" id="ARBA00001913"/>
    </source>
</evidence>
<feature type="region of interest" description="Disordered" evidence="8">
    <location>
        <begin position="395"/>
        <end position="419"/>
    </location>
</feature>
<dbReference type="PANTHER" id="PTHR19277:SF125">
    <property type="entry name" value="B6"/>
    <property type="match status" value="1"/>
</dbReference>
<dbReference type="InterPro" id="IPR013320">
    <property type="entry name" value="ConA-like_dom_sf"/>
</dbReference>
<keyword evidence="2" id="KW-0479">Metal-binding</keyword>
<name>A0A8S9WM31_APOLU</name>
<feature type="domain" description="Pentraxin (PTX)" evidence="10">
    <location>
        <begin position="55"/>
        <end position="263"/>
    </location>
</feature>
<keyword evidence="5" id="KW-0325">Glycoprotein</keyword>
<dbReference type="Proteomes" id="UP000466442">
    <property type="component" value="Linkage Group LG16"/>
</dbReference>
<dbReference type="AlphaFoldDB" id="A0A8S9WM31"/>
<dbReference type="Pfam" id="PF00354">
    <property type="entry name" value="Pentaxin"/>
    <property type="match status" value="1"/>
</dbReference>
<evidence type="ECO:0000256" key="9">
    <source>
        <dbReference type="SAM" id="SignalP"/>
    </source>
</evidence>
<dbReference type="Gene3D" id="2.60.120.200">
    <property type="match status" value="1"/>
</dbReference>
<sequence>MIIRSSIAFLVLVLGSSKAEWRPVDGSSSGFPEASSRALIGGGASSRILDPNHCNLYKVVMHQEGYFQYIQYKSHVPDMKEFTLCTWHKLYNHSADHPLFSYAVKDQPREIVSWVSNDDRSSYYMLAIGGHTIYRLNYPLKKYKWYHSCQSWNGRTGEWQLWIDSERVGRGFYNLLAGKKIKGNGLAITGQEQRKYGGGFELNPKPGGLMGEVTLLHLYKAALTAGKAYNNHKHHHAHKFLHEGEEEQQQMMMPAAPAPPELPEGATEYPFLRNMQLVPRLPINELSVLRQQQELQRMQAQMQQEQLQQQFQQQLQASGDFLSPFSAQSLRLFKRENQNDSAIAGAESKTVKMVVPAPSRSAIPKQKRGVDFGVFPGVDLSSIYTGDGFQLGGGTIPFQDQRLQDPQQDSPLDEEPVPKKWNEPAEWEVRSIMSLCSGCGEDPFRKANVLSWRETSKKLYAGALYVPAAQECHHF</sequence>
<dbReference type="SMART" id="SM00159">
    <property type="entry name" value="PTX"/>
    <property type="match status" value="1"/>
</dbReference>
<evidence type="ECO:0000256" key="4">
    <source>
        <dbReference type="ARBA" id="ARBA00023157"/>
    </source>
</evidence>
<organism evidence="11 12">
    <name type="scientific">Apolygus lucorum</name>
    <name type="common">Small green plant bug</name>
    <name type="synonym">Lygocoris lucorum</name>
    <dbReference type="NCBI Taxonomy" id="248454"/>
    <lineage>
        <taxon>Eukaryota</taxon>
        <taxon>Metazoa</taxon>
        <taxon>Ecdysozoa</taxon>
        <taxon>Arthropoda</taxon>
        <taxon>Hexapoda</taxon>
        <taxon>Insecta</taxon>
        <taxon>Pterygota</taxon>
        <taxon>Neoptera</taxon>
        <taxon>Paraneoptera</taxon>
        <taxon>Hemiptera</taxon>
        <taxon>Heteroptera</taxon>
        <taxon>Panheteroptera</taxon>
        <taxon>Cimicomorpha</taxon>
        <taxon>Miridae</taxon>
        <taxon>Mirini</taxon>
        <taxon>Apolygus</taxon>
    </lineage>
</organism>
<dbReference type="InterPro" id="IPR051360">
    <property type="entry name" value="Neuronal_Pentraxin_Related"/>
</dbReference>